<evidence type="ECO:0000256" key="3">
    <source>
        <dbReference type="ARBA" id="ARBA00022692"/>
    </source>
</evidence>
<evidence type="ECO:0000256" key="4">
    <source>
        <dbReference type="ARBA" id="ARBA00022989"/>
    </source>
</evidence>
<evidence type="ECO:0000313" key="8">
    <source>
        <dbReference type="Proteomes" id="UP000006346"/>
    </source>
</evidence>
<dbReference type="PANTHER" id="PTHR32196:SF69">
    <property type="entry name" value="BRANCHED-CHAIN AMINO ACID TRANSPORT SYSTEM, PERMEASE PROTEIN"/>
    <property type="match status" value="1"/>
</dbReference>
<dbReference type="PANTHER" id="PTHR32196">
    <property type="entry name" value="ABC TRANSPORTER PERMEASE PROTEIN YPHD-RELATED-RELATED"/>
    <property type="match status" value="1"/>
</dbReference>
<dbReference type="eggNOG" id="COG4120">
    <property type="taxonomic scope" value="Bacteria"/>
</dbReference>
<dbReference type="AlphaFoldDB" id="G7WBS8"/>
<keyword evidence="8" id="KW-1185">Reference proteome</keyword>
<reference evidence="8" key="1">
    <citation type="submission" date="2011-11" db="EMBL/GenBank/DDBJ databases">
        <title>Complete sequence of Desulfosporosinus orientis DSM 765.</title>
        <authorList>
            <person name="Lucas S."/>
            <person name="Han J."/>
            <person name="Lapidus A."/>
            <person name="Cheng J.-F."/>
            <person name="Goodwin L."/>
            <person name="Pitluck S."/>
            <person name="Peters L."/>
            <person name="Ovchinnikova G."/>
            <person name="Teshima H."/>
            <person name="Detter J.C."/>
            <person name="Han C."/>
            <person name="Tapia R."/>
            <person name="Land M."/>
            <person name="Hauser L."/>
            <person name="Kyrpides N."/>
            <person name="Ivanova N."/>
            <person name="Pagani I."/>
            <person name="Pester M."/>
            <person name="Spring S."/>
            <person name="Ollivier B."/>
            <person name="Rattei T."/>
            <person name="Klenk H.-P."/>
            <person name="Wagner M."/>
            <person name="Loy A."/>
            <person name="Woyke T."/>
        </authorList>
    </citation>
    <scope>NUCLEOTIDE SEQUENCE [LARGE SCALE GENOMIC DNA]</scope>
    <source>
        <strain evidence="8">ATCC 19365 / DSM 765 / NCIMB 8382 / VKM B-1628</strain>
    </source>
</reference>
<evidence type="ECO:0000313" key="7">
    <source>
        <dbReference type="EMBL" id="AET69325.1"/>
    </source>
</evidence>
<dbReference type="EMBL" id="CP003108">
    <property type="protein sequence ID" value="AET69325.1"/>
    <property type="molecule type" value="Genomic_DNA"/>
</dbReference>
<dbReference type="STRING" id="768706.Desor_3875"/>
<feature type="transmembrane region" description="Helical" evidence="6">
    <location>
        <begin position="263"/>
        <end position="282"/>
    </location>
</feature>
<dbReference type="Proteomes" id="UP000006346">
    <property type="component" value="Chromosome"/>
</dbReference>
<keyword evidence="3 6" id="KW-0812">Transmembrane</keyword>
<feature type="transmembrane region" description="Helical" evidence="6">
    <location>
        <begin position="85"/>
        <end position="104"/>
    </location>
</feature>
<dbReference type="InterPro" id="IPR001851">
    <property type="entry name" value="ABC_transp_permease"/>
</dbReference>
<sequence>MTLLIGSAQLGLIYGLLALGIYISFRILNIPDLTADGSFTLGLSVSAVLTVAGFPFLGILLGIAAGAAAGAVTGLLQTKLEIHPILAGILTMSGLYSLNLYILGSRSNLSLIGSTSIFNQLAWLSPDKELIKTLIPLLVCFVCTAILIWFFKTHLGLCIRATGNNEEMVTASSINLNAMKIIALALSNACVGLSGAVLAQYQGYADISSGIGIMVVGLASAIIGEAIFGKRSLTLGLFSAIFGSLLYRFIIAAALQSTIFPAYMLRLVSAVIVVSALSVPVAKKRLQLRSMRKKVLRQDA</sequence>
<reference evidence="7 8" key="2">
    <citation type="journal article" date="2012" name="J. Bacteriol.">
        <title>Complete genome sequences of Desulfosporosinus orientis DSM765T, Desulfosporosinus youngiae DSM17734T, Desulfosporosinus meridiei DSM13257T, and Desulfosporosinus acidiphilus DSM22704T.</title>
        <authorList>
            <person name="Pester M."/>
            <person name="Brambilla E."/>
            <person name="Alazard D."/>
            <person name="Rattei T."/>
            <person name="Weinmaier T."/>
            <person name="Han J."/>
            <person name="Lucas S."/>
            <person name="Lapidus A."/>
            <person name="Cheng J.F."/>
            <person name="Goodwin L."/>
            <person name="Pitluck S."/>
            <person name="Peters L."/>
            <person name="Ovchinnikova G."/>
            <person name="Teshima H."/>
            <person name="Detter J.C."/>
            <person name="Han C.S."/>
            <person name="Tapia R."/>
            <person name="Land M.L."/>
            <person name="Hauser L."/>
            <person name="Kyrpides N.C."/>
            <person name="Ivanova N.N."/>
            <person name="Pagani I."/>
            <person name="Huntmann M."/>
            <person name="Wei C.L."/>
            <person name="Davenport K.W."/>
            <person name="Daligault H."/>
            <person name="Chain P.S."/>
            <person name="Chen A."/>
            <person name="Mavromatis K."/>
            <person name="Markowitz V."/>
            <person name="Szeto E."/>
            <person name="Mikhailova N."/>
            <person name="Pati A."/>
            <person name="Wagner M."/>
            <person name="Woyke T."/>
            <person name="Ollivier B."/>
            <person name="Klenk H.P."/>
            <person name="Spring S."/>
            <person name="Loy A."/>
        </authorList>
    </citation>
    <scope>NUCLEOTIDE SEQUENCE [LARGE SCALE GENOMIC DNA]</scope>
    <source>
        <strain evidence="8">ATCC 19365 / DSM 765 / NCIMB 8382 / VKM B-1628</strain>
    </source>
</reference>
<evidence type="ECO:0000256" key="2">
    <source>
        <dbReference type="ARBA" id="ARBA00022475"/>
    </source>
</evidence>
<evidence type="ECO:0000256" key="5">
    <source>
        <dbReference type="ARBA" id="ARBA00023136"/>
    </source>
</evidence>
<comment type="subcellular location">
    <subcellularLocation>
        <location evidence="1">Cell membrane</location>
        <topology evidence="1">Multi-pass membrane protein</topology>
    </subcellularLocation>
</comment>
<feature type="transmembrane region" description="Helical" evidence="6">
    <location>
        <begin position="48"/>
        <end position="73"/>
    </location>
</feature>
<dbReference type="KEGG" id="dor:Desor_3875"/>
<evidence type="ECO:0000256" key="6">
    <source>
        <dbReference type="SAM" id="Phobius"/>
    </source>
</evidence>
<name>G7WBS8_DESOD</name>
<dbReference type="GO" id="GO:0005886">
    <property type="term" value="C:plasma membrane"/>
    <property type="evidence" value="ECO:0007669"/>
    <property type="project" value="UniProtKB-SubCell"/>
</dbReference>
<gene>
    <name evidence="7" type="ordered locus">Desor_3875</name>
</gene>
<dbReference type="OrthoDB" id="9778389at2"/>
<dbReference type="Pfam" id="PF02653">
    <property type="entry name" value="BPD_transp_2"/>
    <property type="match status" value="1"/>
</dbReference>
<proteinExistence type="predicted"/>
<dbReference type="RefSeq" id="WP_014186132.1">
    <property type="nucleotide sequence ID" value="NC_016584.1"/>
</dbReference>
<evidence type="ECO:0000256" key="1">
    <source>
        <dbReference type="ARBA" id="ARBA00004651"/>
    </source>
</evidence>
<dbReference type="HOGENOM" id="CLU_067296_0_0_9"/>
<keyword evidence="2" id="KW-1003">Cell membrane</keyword>
<organism evidence="7 8">
    <name type="scientific">Desulfosporosinus orientis (strain ATCC 19365 / DSM 765 / NCIMB 8382 / VKM B-1628 / Singapore I)</name>
    <name type="common">Desulfotomaculum orientis</name>
    <dbReference type="NCBI Taxonomy" id="768706"/>
    <lineage>
        <taxon>Bacteria</taxon>
        <taxon>Bacillati</taxon>
        <taxon>Bacillota</taxon>
        <taxon>Clostridia</taxon>
        <taxon>Eubacteriales</taxon>
        <taxon>Desulfitobacteriaceae</taxon>
        <taxon>Desulfosporosinus</taxon>
    </lineage>
</organism>
<feature type="transmembrane region" description="Helical" evidence="6">
    <location>
        <begin position="207"/>
        <end position="228"/>
    </location>
</feature>
<keyword evidence="5 6" id="KW-0472">Membrane</keyword>
<accession>G7WBS8</accession>
<keyword evidence="4 6" id="KW-1133">Transmembrane helix</keyword>
<dbReference type="PATRIC" id="fig|768706.3.peg.3919"/>
<feature type="transmembrane region" description="Helical" evidence="6">
    <location>
        <begin position="130"/>
        <end position="151"/>
    </location>
</feature>
<feature type="transmembrane region" description="Helical" evidence="6">
    <location>
        <begin position="181"/>
        <end position="201"/>
    </location>
</feature>
<dbReference type="CDD" id="cd06574">
    <property type="entry name" value="TM_PBP1_branched-chain-AA_like"/>
    <property type="match status" value="1"/>
</dbReference>
<feature type="transmembrane region" description="Helical" evidence="6">
    <location>
        <begin position="12"/>
        <end position="28"/>
    </location>
</feature>
<dbReference type="GO" id="GO:0022857">
    <property type="term" value="F:transmembrane transporter activity"/>
    <property type="evidence" value="ECO:0007669"/>
    <property type="project" value="InterPro"/>
</dbReference>
<feature type="transmembrane region" description="Helical" evidence="6">
    <location>
        <begin position="235"/>
        <end position="257"/>
    </location>
</feature>
<protein>
    <submittedName>
        <fullName evidence="7">ABC-type uncharacterized transport system, permease component</fullName>
    </submittedName>
</protein>